<keyword evidence="4" id="KW-0808">Transferase</keyword>
<sequence>MIKLLKKWWLSTTVFTKIALSISIVVGILVSTLYIILTISQYHNMDNSYRQRLTQIGETIANDERVIGTVRSGTLSEDIVNYADHLERLNDLDYIVIFGSDLTRYTHPNHQLIGKPYQGDDDYHEALNGQITTNIGNGTMGRSIRAYVPIIDPNTKRVAGVVSLGTMVDAYYRNIYQSVIFGALILIIVLTLGCIFSYFISKAIKKSMLGMEPIDIARVLQERKAMVENSFDGILASGDGRVIVNNHYISEHFNLSVGDILTDKLPEFDSINYGTSVQKIFYRNWLISKSPILMKNDTIGDFYIIRDVEEIEQSIQSLHSATKYGQAIRNYHHNYLNKLHVIYGLNELGNYEQLKIYLDRLLNEEVKDINAILVLVANVNVAGVLLEMSENFKAEGIKFKLYISGEISNTMTVAQTMKWRQMVNRLYNYLISSGVSKVSTKLIETKKSLIITFTVDINLINDWKENNVLVTDRLIVYYQSYEKDVPSNVSNITNRR</sequence>
<name>A0A9X3JDX9_9LACT</name>
<dbReference type="Pfam" id="PF17203">
    <property type="entry name" value="sCache_3_2"/>
    <property type="match status" value="1"/>
</dbReference>
<evidence type="ECO:0000313" key="16">
    <source>
        <dbReference type="Proteomes" id="UP001146670"/>
    </source>
</evidence>
<evidence type="ECO:0000256" key="1">
    <source>
        <dbReference type="ARBA" id="ARBA00004651"/>
    </source>
</evidence>
<evidence type="ECO:0000259" key="14">
    <source>
        <dbReference type="Pfam" id="PF17203"/>
    </source>
</evidence>
<dbReference type="InterPro" id="IPR039506">
    <property type="entry name" value="SPOB_a"/>
</dbReference>
<keyword evidence="2" id="KW-1003">Cell membrane</keyword>
<feature type="domain" description="Single cache" evidence="14">
    <location>
        <begin position="44"/>
        <end position="177"/>
    </location>
</feature>
<evidence type="ECO:0000256" key="11">
    <source>
        <dbReference type="ARBA" id="ARBA00023136"/>
    </source>
</evidence>
<keyword evidence="16" id="KW-1185">Reference proteome</keyword>
<accession>A0A9X3JDX9</accession>
<comment type="subcellular location">
    <subcellularLocation>
        <location evidence="1">Cell membrane</location>
        <topology evidence="1">Multi-pass membrane protein</topology>
    </subcellularLocation>
</comment>
<dbReference type="Gene3D" id="3.30.450.20">
    <property type="entry name" value="PAS domain"/>
    <property type="match status" value="1"/>
</dbReference>
<keyword evidence="8" id="KW-0067">ATP-binding</keyword>
<evidence type="ECO:0000256" key="8">
    <source>
        <dbReference type="ARBA" id="ARBA00022840"/>
    </source>
</evidence>
<dbReference type="GO" id="GO:0005524">
    <property type="term" value="F:ATP binding"/>
    <property type="evidence" value="ECO:0007669"/>
    <property type="project" value="UniProtKB-KW"/>
</dbReference>
<feature type="transmembrane region" description="Helical" evidence="12">
    <location>
        <begin position="12"/>
        <end position="37"/>
    </location>
</feature>
<reference evidence="15" key="1">
    <citation type="submission" date="2022-12" db="EMBL/GenBank/DDBJ databases">
        <title>Description and comparative metabolic analysis of Aerococcus sp. nov., isolated from the feces of a pig.</title>
        <authorList>
            <person name="Chang Y.-H."/>
        </authorList>
    </citation>
    <scope>NUCLEOTIDE SEQUENCE</scope>
    <source>
        <strain evidence="15">YH-aer222</strain>
    </source>
</reference>
<dbReference type="InterPro" id="IPR033463">
    <property type="entry name" value="sCache_3"/>
</dbReference>
<dbReference type="GO" id="GO:0005886">
    <property type="term" value="C:plasma membrane"/>
    <property type="evidence" value="ECO:0007669"/>
    <property type="project" value="UniProtKB-SubCell"/>
</dbReference>
<dbReference type="SUPFAM" id="SSF103190">
    <property type="entry name" value="Sensory domain-like"/>
    <property type="match status" value="1"/>
</dbReference>
<keyword evidence="7" id="KW-0418">Kinase</keyword>
<keyword evidence="9 12" id="KW-1133">Transmembrane helix</keyword>
<comment type="caution">
    <text evidence="15">The sequence shown here is derived from an EMBL/GenBank/DDBJ whole genome shotgun (WGS) entry which is preliminary data.</text>
</comment>
<keyword evidence="6" id="KW-0547">Nucleotide-binding</keyword>
<evidence type="ECO:0000256" key="5">
    <source>
        <dbReference type="ARBA" id="ARBA00022692"/>
    </source>
</evidence>
<keyword evidence="11 12" id="KW-0472">Membrane</keyword>
<dbReference type="GO" id="GO:0000155">
    <property type="term" value="F:phosphorelay sensor kinase activity"/>
    <property type="evidence" value="ECO:0007669"/>
    <property type="project" value="InterPro"/>
</dbReference>
<keyword evidence="5 12" id="KW-0812">Transmembrane</keyword>
<evidence type="ECO:0000256" key="4">
    <source>
        <dbReference type="ARBA" id="ARBA00022679"/>
    </source>
</evidence>
<evidence type="ECO:0000256" key="7">
    <source>
        <dbReference type="ARBA" id="ARBA00022777"/>
    </source>
</evidence>
<evidence type="ECO:0000256" key="3">
    <source>
        <dbReference type="ARBA" id="ARBA00022553"/>
    </source>
</evidence>
<dbReference type="AlphaFoldDB" id="A0A9X3JDX9"/>
<dbReference type="Gene3D" id="1.10.287.130">
    <property type="match status" value="1"/>
</dbReference>
<evidence type="ECO:0000259" key="13">
    <source>
        <dbReference type="Pfam" id="PF14689"/>
    </source>
</evidence>
<evidence type="ECO:0000256" key="12">
    <source>
        <dbReference type="SAM" id="Phobius"/>
    </source>
</evidence>
<dbReference type="Proteomes" id="UP001146670">
    <property type="component" value="Unassembled WGS sequence"/>
</dbReference>
<dbReference type="Pfam" id="PF14689">
    <property type="entry name" value="SPOB_a"/>
    <property type="match status" value="1"/>
</dbReference>
<feature type="domain" description="SpoOB alpha-helical" evidence="13">
    <location>
        <begin position="317"/>
        <end position="364"/>
    </location>
</feature>
<dbReference type="RefSeq" id="WP_268752598.1">
    <property type="nucleotide sequence ID" value="NZ_JAPRFQ010000003.1"/>
</dbReference>
<keyword evidence="10" id="KW-0902">Two-component regulatory system</keyword>
<evidence type="ECO:0000256" key="6">
    <source>
        <dbReference type="ARBA" id="ARBA00022741"/>
    </source>
</evidence>
<evidence type="ECO:0000313" key="15">
    <source>
        <dbReference type="EMBL" id="MCZ0726268.1"/>
    </source>
</evidence>
<protein>
    <submittedName>
        <fullName evidence="15">Spo0B domain-containing protein</fullName>
    </submittedName>
</protein>
<dbReference type="InterPro" id="IPR016120">
    <property type="entry name" value="Sig_transdc_His_kin_SpoOB"/>
</dbReference>
<organism evidence="15 16">
    <name type="scientific">Aerococcus kribbianus</name>
    <dbReference type="NCBI Taxonomy" id="2999064"/>
    <lineage>
        <taxon>Bacteria</taxon>
        <taxon>Bacillati</taxon>
        <taxon>Bacillota</taxon>
        <taxon>Bacilli</taxon>
        <taxon>Lactobacillales</taxon>
        <taxon>Aerococcaceae</taxon>
        <taxon>Aerococcus</taxon>
    </lineage>
</organism>
<dbReference type="EMBL" id="JAPRFR010000003">
    <property type="protein sequence ID" value="MCZ0726268.1"/>
    <property type="molecule type" value="Genomic_DNA"/>
</dbReference>
<dbReference type="SUPFAM" id="SSF55890">
    <property type="entry name" value="Sporulation response regulatory protein Spo0B"/>
    <property type="match status" value="1"/>
</dbReference>
<evidence type="ECO:0000256" key="2">
    <source>
        <dbReference type="ARBA" id="ARBA00022475"/>
    </source>
</evidence>
<dbReference type="InterPro" id="IPR029151">
    <property type="entry name" value="Sensor-like_sf"/>
</dbReference>
<feature type="transmembrane region" description="Helical" evidence="12">
    <location>
        <begin position="175"/>
        <end position="200"/>
    </location>
</feature>
<proteinExistence type="predicted"/>
<gene>
    <name evidence="15" type="ORF">OW157_06835</name>
</gene>
<keyword evidence="3" id="KW-0597">Phosphoprotein</keyword>
<evidence type="ECO:0000256" key="9">
    <source>
        <dbReference type="ARBA" id="ARBA00022989"/>
    </source>
</evidence>
<evidence type="ECO:0000256" key="10">
    <source>
        <dbReference type="ARBA" id="ARBA00023012"/>
    </source>
</evidence>